<evidence type="ECO:0000256" key="16">
    <source>
        <dbReference type="ARBA" id="ARBA00047951"/>
    </source>
</evidence>
<dbReference type="GO" id="GO:0006950">
    <property type="term" value="P:response to stress"/>
    <property type="evidence" value="ECO:0007669"/>
    <property type="project" value="UniProtKB-ARBA"/>
</dbReference>
<dbReference type="GO" id="GO:0004674">
    <property type="term" value="F:protein serine/threonine kinase activity"/>
    <property type="evidence" value="ECO:0007669"/>
    <property type="project" value="UniProtKB-KW"/>
</dbReference>
<dbReference type="FunFam" id="1.10.510.10:FF:000129">
    <property type="entry name" value="cysteine-rich receptor-like protein kinase 10"/>
    <property type="match status" value="1"/>
</dbReference>
<evidence type="ECO:0000256" key="10">
    <source>
        <dbReference type="ARBA" id="ARBA00022840"/>
    </source>
</evidence>
<evidence type="ECO:0000256" key="9">
    <source>
        <dbReference type="ARBA" id="ARBA00022777"/>
    </source>
</evidence>
<proteinExistence type="predicted"/>
<keyword evidence="8 17" id="KW-0547">Nucleotide-binding</keyword>
<dbReference type="Pfam" id="PF07714">
    <property type="entry name" value="PK_Tyr_Ser-Thr"/>
    <property type="match status" value="1"/>
</dbReference>
<sequence length="697" mass="77597">MQLMPAMVSSRFLFLLFPILLLIATHQAFAQENWLAYQSHLCSNNEGNYTTNSTYHRNLNTLLSSLPSNNTGNGYGFYNSSYGQSSDNNQVYAIALCYMVNIDDPGCRNCLNVSRYALIELCPNQKEAMFFNHGCMLRYSNRLIYGTMETTPSLCMSNPQDAPSSTVNEFFEKLRELLESLRSETAAAGSLRKFAYGNKSGENIQTIYGLTQCTPDLSEQECNDCLFGAIGGLYVCSNGKIGGRVIRPSCYFLYEVYPYINISAVKPLPSLPSPPLSSPPISPPPPSTTRNSEGSNRSRNVVIIVVSIVVSLLLIISICICLRVRKTKGKLEILPAEDVDEIGNAESLQMDFGTIRLATDDFSEVNKLGQGGFGSVYKGRLFNGEDIAVKRLSTNSGQGDLEFKNEVMLVARLQHRNLVTLLGFCLEGIERLLIYEFVPNSSLDHIIFDPIKRTQLDWDRRYKIIVGITRGIIYLHEDSRLRIIHRDLKASNILVDAEMNPKISDFGMAKLFVLDQTQGNTSRIVGTYGYMAPEYAMHGHFSVKSDVYSFGVLVLEIVSGQKNNCFRRGENVEDLLSYAWKTWREGTASNVIDPTLRTGSRAEIMRCIHIGLLCVQENIADRPTMASIVLMLNSYSVTLPVPSQPAFFRHSSVGSDMYSSGWTNNSGLTAGSDRSKSNSVVKAPEDEVSMITEVYPR</sequence>
<dbReference type="CDD" id="cd23509">
    <property type="entry name" value="Gnk2-like"/>
    <property type="match status" value="2"/>
</dbReference>
<name>A0A6P5SB27_PRUAV</name>
<evidence type="ECO:0000259" key="21">
    <source>
        <dbReference type="PROSITE" id="PS50011"/>
    </source>
</evidence>
<evidence type="ECO:0000256" key="12">
    <source>
        <dbReference type="ARBA" id="ARBA00023136"/>
    </source>
</evidence>
<keyword evidence="13" id="KW-0675">Receptor</keyword>
<dbReference type="CDD" id="cd14066">
    <property type="entry name" value="STKc_IRAK"/>
    <property type="match status" value="1"/>
</dbReference>
<dbReference type="InterPro" id="IPR038408">
    <property type="entry name" value="GNK2_sf"/>
</dbReference>
<comment type="subcellular location">
    <subcellularLocation>
        <location evidence="1">Membrane</location>
        <topology evidence="1">Single-pass membrane protein</topology>
    </subcellularLocation>
</comment>
<keyword evidence="6 20" id="KW-0732">Signal</keyword>
<dbReference type="RefSeq" id="XP_021811622.1">
    <property type="nucleotide sequence ID" value="XM_021955930.1"/>
</dbReference>
<dbReference type="GeneID" id="110754819"/>
<evidence type="ECO:0000256" key="8">
    <source>
        <dbReference type="ARBA" id="ARBA00022741"/>
    </source>
</evidence>
<keyword evidence="11 19" id="KW-1133">Transmembrane helix</keyword>
<comment type="catalytic activity">
    <reaction evidence="15">
        <text>L-seryl-[protein] + ATP = O-phospho-L-seryl-[protein] + ADP + H(+)</text>
        <dbReference type="Rhea" id="RHEA:17989"/>
        <dbReference type="Rhea" id="RHEA-COMP:9863"/>
        <dbReference type="Rhea" id="RHEA-COMP:11604"/>
        <dbReference type="ChEBI" id="CHEBI:15378"/>
        <dbReference type="ChEBI" id="CHEBI:29999"/>
        <dbReference type="ChEBI" id="CHEBI:30616"/>
        <dbReference type="ChEBI" id="CHEBI:83421"/>
        <dbReference type="ChEBI" id="CHEBI:456216"/>
    </reaction>
</comment>
<evidence type="ECO:0000256" key="18">
    <source>
        <dbReference type="SAM" id="MobiDB-lite"/>
    </source>
</evidence>
<feature type="domain" description="Gnk2-homologous" evidence="22">
    <location>
        <begin position="37"/>
        <end position="144"/>
    </location>
</feature>
<accession>A0A6P5SB27</accession>
<evidence type="ECO:0000256" key="15">
    <source>
        <dbReference type="ARBA" id="ARBA00047558"/>
    </source>
</evidence>
<evidence type="ECO:0000256" key="6">
    <source>
        <dbReference type="ARBA" id="ARBA00022729"/>
    </source>
</evidence>
<dbReference type="KEGG" id="pavi:110754819"/>
<dbReference type="Gene3D" id="3.30.200.20">
    <property type="entry name" value="Phosphorylase Kinase, domain 1"/>
    <property type="match status" value="1"/>
</dbReference>
<evidence type="ECO:0000256" key="11">
    <source>
        <dbReference type="ARBA" id="ARBA00022989"/>
    </source>
</evidence>
<keyword evidence="7" id="KW-0677">Repeat</keyword>
<dbReference type="PANTHER" id="PTHR27002:SF1073">
    <property type="entry name" value="CYSTEINE-RICH RECEPTOR-LIKE PROTEIN KINASE 29"/>
    <property type="match status" value="1"/>
</dbReference>
<dbReference type="InterPro" id="IPR002902">
    <property type="entry name" value="GNK2"/>
</dbReference>
<feature type="binding site" evidence="17">
    <location>
        <position position="390"/>
    </location>
    <ligand>
        <name>ATP</name>
        <dbReference type="ChEBI" id="CHEBI:30616"/>
    </ligand>
</feature>
<dbReference type="Gene3D" id="3.30.430.20">
    <property type="entry name" value="Gnk2 domain, C-X8-C-X2-C motif"/>
    <property type="match status" value="2"/>
</dbReference>
<dbReference type="FunFam" id="3.30.200.20:FF:000142">
    <property type="entry name" value="Cysteine-rich receptor-like protein kinase 10"/>
    <property type="match status" value="1"/>
</dbReference>
<dbReference type="Proteomes" id="UP000515124">
    <property type="component" value="Unplaced"/>
</dbReference>
<gene>
    <name evidence="24" type="primary">LOC110754819</name>
</gene>
<dbReference type="PANTHER" id="PTHR27002">
    <property type="entry name" value="RECEPTOR-LIKE SERINE/THREONINE-PROTEIN KINASE SD1-8"/>
    <property type="match status" value="1"/>
</dbReference>
<evidence type="ECO:0000256" key="14">
    <source>
        <dbReference type="ARBA" id="ARBA00023180"/>
    </source>
</evidence>
<dbReference type="SUPFAM" id="SSF56112">
    <property type="entry name" value="Protein kinase-like (PK-like)"/>
    <property type="match status" value="1"/>
</dbReference>
<organism evidence="23 24">
    <name type="scientific">Prunus avium</name>
    <name type="common">Cherry</name>
    <name type="synonym">Cerasus avium</name>
    <dbReference type="NCBI Taxonomy" id="42229"/>
    <lineage>
        <taxon>Eukaryota</taxon>
        <taxon>Viridiplantae</taxon>
        <taxon>Streptophyta</taxon>
        <taxon>Embryophyta</taxon>
        <taxon>Tracheophyta</taxon>
        <taxon>Spermatophyta</taxon>
        <taxon>Magnoliopsida</taxon>
        <taxon>eudicotyledons</taxon>
        <taxon>Gunneridae</taxon>
        <taxon>Pentapetalae</taxon>
        <taxon>rosids</taxon>
        <taxon>fabids</taxon>
        <taxon>Rosales</taxon>
        <taxon>Rosaceae</taxon>
        <taxon>Amygdaloideae</taxon>
        <taxon>Amygdaleae</taxon>
        <taxon>Prunus</taxon>
    </lineage>
</organism>
<protein>
    <submittedName>
        <fullName evidence="24">Cysteine-rich receptor-like protein kinase 10</fullName>
    </submittedName>
</protein>
<evidence type="ECO:0000256" key="13">
    <source>
        <dbReference type="ARBA" id="ARBA00023170"/>
    </source>
</evidence>
<dbReference type="SMART" id="SM00220">
    <property type="entry name" value="S_TKc"/>
    <property type="match status" value="1"/>
</dbReference>
<evidence type="ECO:0000313" key="24">
    <source>
        <dbReference type="RefSeq" id="XP_021811622.1"/>
    </source>
</evidence>
<comment type="catalytic activity">
    <reaction evidence="16">
        <text>L-threonyl-[protein] + ATP = O-phospho-L-threonyl-[protein] + ADP + H(+)</text>
        <dbReference type="Rhea" id="RHEA:46608"/>
        <dbReference type="Rhea" id="RHEA-COMP:11060"/>
        <dbReference type="Rhea" id="RHEA-COMP:11605"/>
        <dbReference type="ChEBI" id="CHEBI:15378"/>
        <dbReference type="ChEBI" id="CHEBI:30013"/>
        <dbReference type="ChEBI" id="CHEBI:30616"/>
        <dbReference type="ChEBI" id="CHEBI:61977"/>
        <dbReference type="ChEBI" id="CHEBI:456216"/>
    </reaction>
</comment>
<dbReference type="InterPro" id="IPR011009">
    <property type="entry name" value="Kinase-like_dom_sf"/>
</dbReference>
<dbReference type="PROSITE" id="PS00107">
    <property type="entry name" value="PROTEIN_KINASE_ATP"/>
    <property type="match status" value="1"/>
</dbReference>
<evidence type="ECO:0000256" key="3">
    <source>
        <dbReference type="ARBA" id="ARBA00022553"/>
    </source>
</evidence>
<reference evidence="24" key="1">
    <citation type="submission" date="2025-08" db="UniProtKB">
        <authorList>
            <consortium name="RefSeq"/>
        </authorList>
    </citation>
    <scope>IDENTIFICATION</scope>
</reference>
<evidence type="ECO:0000259" key="22">
    <source>
        <dbReference type="PROSITE" id="PS51473"/>
    </source>
</evidence>
<evidence type="ECO:0000256" key="4">
    <source>
        <dbReference type="ARBA" id="ARBA00022679"/>
    </source>
</evidence>
<dbReference type="PROSITE" id="PS00108">
    <property type="entry name" value="PROTEIN_KINASE_ST"/>
    <property type="match status" value="1"/>
</dbReference>
<keyword evidence="23" id="KW-1185">Reference proteome</keyword>
<dbReference type="InterPro" id="IPR001245">
    <property type="entry name" value="Ser-Thr/Tyr_kinase_cat_dom"/>
</dbReference>
<dbReference type="GO" id="GO:0005524">
    <property type="term" value="F:ATP binding"/>
    <property type="evidence" value="ECO:0007669"/>
    <property type="project" value="UniProtKB-UniRule"/>
</dbReference>
<keyword evidence="2" id="KW-0723">Serine/threonine-protein kinase</keyword>
<feature type="domain" description="Gnk2-homologous" evidence="22">
    <location>
        <begin position="150"/>
        <end position="259"/>
    </location>
</feature>
<keyword evidence="10 17" id="KW-0067">ATP-binding</keyword>
<feature type="region of interest" description="Disordered" evidence="18">
    <location>
        <begin position="273"/>
        <end position="295"/>
    </location>
</feature>
<dbReference type="InterPro" id="IPR008271">
    <property type="entry name" value="Ser/Thr_kinase_AS"/>
</dbReference>
<feature type="chain" id="PRO_5027922154" evidence="20">
    <location>
        <begin position="31"/>
        <end position="697"/>
    </location>
</feature>
<feature type="signal peptide" evidence="20">
    <location>
        <begin position="1"/>
        <end position="30"/>
    </location>
</feature>
<dbReference type="GO" id="GO:0005886">
    <property type="term" value="C:plasma membrane"/>
    <property type="evidence" value="ECO:0007669"/>
    <property type="project" value="TreeGrafter"/>
</dbReference>
<dbReference type="PROSITE" id="PS51473">
    <property type="entry name" value="GNK2"/>
    <property type="match status" value="2"/>
</dbReference>
<keyword evidence="14" id="KW-0325">Glycoprotein</keyword>
<feature type="domain" description="Protein kinase" evidence="21">
    <location>
        <begin position="362"/>
        <end position="647"/>
    </location>
</feature>
<dbReference type="Gene3D" id="1.10.510.10">
    <property type="entry name" value="Transferase(Phosphotransferase) domain 1"/>
    <property type="match status" value="1"/>
</dbReference>
<keyword evidence="12 19" id="KW-0472">Membrane</keyword>
<evidence type="ECO:0000256" key="17">
    <source>
        <dbReference type="PROSITE-ProRule" id="PRU10141"/>
    </source>
</evidence>
<evidence type="ECO:0000256" key="20">
    <source>
        <dbReference type="SAM" id="SignalP"/>
    </source>
</evidence>
<dbReference type="Pfam" id="PF01657">
    <property type="entry name" value="Stress-antifung"/>
    <property type="match status" value="2"/>
</dbReference>
<evidence type="ECO:0000256" key="19">
    <source>
        <dbReference type="SAM" id="Phobius"/>
    </source>
</evidence>
<evidence type="ECO:0000313" key="23">
    <source>
        <dbReference type="Proteomes" id="UP000515124"/>
    </source>
</evidence>
<dbReference type="InterPro" id="IPR017441">
    <property type="entry name" value="Protein_kinase_ATP_BS"/>
</dbReference>
<dbReference type="FunFam" id="3.30.430.20:FF:000002">
    <property type="entry name" value="Cysteine-rich receptor-like protein kinase 10"/>
    <property type="match status" value="1"/>
</dbReference>
<dbReference type="InterPro" id="IPR000719">
    <property type="entry name" value="Prot_kinase_dom"/>
</dbReference>
<dbReference type="AlphaFoldDB" id="A0A6P5SB27"/>
<evidence type="ECO:0000256" key="7">
    <source>
        <dbReference type="ARBA" id="ARBA00022737"/>
    </source>
</evidence>
<evidence type="ECO:0000256" key="2">
    <source>
        <dbReference type="ARBA" id="ARBA00022527"/>
    </source>
</evidence>
<evidence type="ECO:0000256" key="5">
    <source>
        <dbReference type="ARBA" id="ARBA00022692"/>
    </source>
</evidence>
<dbReference type="PROSITE" id="PS50011">
    <property type="entry name" value="PROTEIN_KINASE_DOM"/>
    <property type="match status" value="1"/>
</dbReference>
<keyword evidence="5 19" id="KW-0812">Transmembrane</keyword>
<feature type="compositionally biased region" description="Pro residues" evidence="18">
    <location>
        <begin position="273"/>
        <end position="287"/>
    </location>
</feature>
<dbReference type="SMR" id="A0A6P5SB27"/>
<keyword evidence="9" id="KW-0418">Kinase</keyword>
<keyword evidence="4" id="KW-0808">Transferase</keyword>
<evidence type="ECO:0000256" key="1">
    <source>
        <dbReference type="ARBA" id="ARBA00004167"/>
    </source>
</evidence>
<keyword evidence="3" id="KW-0597">Phosphoprotein</keyword>
<feature type="transmembrane region" description="Helical" evidence="19">
    <location>
        <begin position="301"/>
        <end position="322"/>
    </location>
</feature>